<dbReference type="Proteomes" id="UP001066276">
    <property type="component" value="Chromosome 5"/>
</dbReference>
<proteinExistence type="predicted"/>
<dbReference type="EMBL" id="JANPWB010000009">
    <property type="protein sequence ID" value="KAJ1151422.1"/>
    <property type="molecule type" value="Genomic_DNA"/>
</dbReference>
<sequence>MGTASASRLCFPVARETPEVFRAADWVKEEVRVQGEREEKKRRRRVSGQQRRAPPTPKRKLKATEGRRRAQTAEPRNHGAQKPATTQEGRGSQRYGPCWGK</sequence>
<evidence type="ECO:0000256" key="1">
    <source>
        <dbReference type="SAM" id="MobiDB-lite"/>
    </source>
</evidence>
<gene>
    <name evidence="2" type="ORF">NDU88_004203</name>
</gene>
<accession>A0AAV7RFF9</accession>
<protein>
    <submittedName>
        <fullName evidence="2">Uncharacterized protein</fullName>
    </submittedName>
</protein>
<keyword evidence="3" id="KW-1185">Reference proteome</keyword>
<evidence type="ECO:0000313" key="3">
    <source>
        <dbReference type="Proteomes" id="UP001066276"/>
    </source>
</evidence>
<dbReference type="AlphaFoldDB" id="A0AAV7RFF9"/>
<organism evidence="2 3">
    <name type="scientific">Pleurodeles waltl</name>
    <name type="common">Iberian ribbed newt</name>
    <dbReference type="NCBI Taxonomy" id="8319"/>
    <lineage>
        <taxon>Eukaryota</taxon>
        <taxon>Metazoa</taxon>
        <taxon>Chordata</taxon>
        <taxon>Craniata</taxon>
        <taxon>Vertebrata</taxon>
        <taxon>Euteleostomi</taxon>
        <taxon>Amphibia</taxon>
        <taxon>Batrachia</taxon>
        <taxon>Caudata</taxon>
        <taxon>Salamandroidea</taxon>
        <taxon>Salamandridae</taxon>
        <taxon>Pleurodelinae</taxon>
        <taxon>Pleurodeles</taxon>
    </lineage>
</organism>
<name>A0AAV7RFF9_PLEWA</name>
<evidence type="ECO:0000313" key="2">
    <source>
        <dbReference type="EMBL" id="KAJ1151422.1"/>
    </source>
</evidence>
<feature type="region of interest" description="Disordered" evidence="1">
    <location>
        <begin position="32"/>
        <end position="101"/>
    </location>
</feature>
<reference evidence="2" key="1">
    <citation type="journal article" date="2022" name="bioRxiv">
        <title>Sequencing and chromosome-scale assembly of the giantPleurodeles waltlgenome.</title>
        <authorList>
            <person name="Brown T."/>
            <person name="Elewa A."/>
            <person name="Iarovenko S."/>
            <person name="Subramanian E."/>
            <person name="Araus A.J."/>
            <person name="Petzold A."/>
            <person name="Susuki M."/>
            <person name="Suzuki K.-i.T."/>
            <person name="Hayashi T."/>
            <person name="Toyoda A."/>
            <person name="Oliveira C."/>
            <person name="Osipova E."/>
            <person name="Leigh N.D."/>
            <person name="Simon A."/>
            <person name="Yun M.H."/>
        </authorList>
    </citation>
    <scope>NUCLEOTIDE SEQUENCE</scope>
    <source>
        <strain evidence="2">20211129_DDA</strain>
        <tissue evidence="2">Liver</tissue>
    </source>
</reference>
<comment type="caution">
    <text evidence="2">The sequence shown here is derived from an EMBL/GenBank/DDBJ whole genome shotgun (WGS) entry which is preliminary data.</text>
</comment>